<reference evidence="2 3" key="1">
    <citation type="journal article" date="2014" name="Appl. Environ. Microbiol.">
        <title>Genomic encyclopedia of type strains of the genus Bifidobacterium.</title>
        <authorList>
            <person name="Milani C."/>
            <person name="Lugli G.A."/>
            <person name="Duranti S."/>
            <person name="Turroni F."/>
            <person name="Bottacini F."/>
            <person name="Mangifesta M."/>
            <person name="Sanchez B."/>
            <person name="Viappiani A."/>
            <person name="Mancabelli L."/>
            <person name="Taminiau B."/>
            <person name="Delcenserie V."/>
            <person name="Barrangou R."/>
            <person name="Margolles A."/>
            <person name="van Sinderen D."/>
            <person name="Ventura M."/>
        </authorList>
    </citation>
    <scope>NUCLEOTIDE SEQUENCE [LARGE SCALE GENOMIC DNA]</scope>
    <source>
        <strain evidence="2 3">LMG 11587</strain>
    </source>
</reference>
<dbReference type="EMBL" id="CP006018">
    <property type="protein sequence ID" value="AIC92084.1"/>
    <property type="molecule type" value="Genomic_DNA"/>
</dbReference>
<dbReference type="HOGENOM" id="CLU_2477099_0_0_11"/>
<dbReference type="KEGG" id="bii:BINDI_0814"/>
<dbReference type="AlphaFoldDB" id="A0A087VUU8"/>
<gene>
    <name evidence="2" type="ORF">BINDI_0814</name>
</gene>
<feature type="region of interest" description="Disordered" evidence="1">
    <location>
        <begin position="1"/>
        <end position="42"/>
    </location>
</feature>
<proteinExistence type="predicted"/>
<keyword evidence="3" id="KW-1185">Reference proteome</keyword>
<dbReference type="Proteomes" id="UP000028569">
    <property type="component" value="Chromosome"/>
</dbReference>
<evidence type="ECO:0000313" key="3">
    <source>
        <dbReference type="Proteomes" id="UP000028569"/>
    </source>
</evidence>
<feature type="compositionally biased region" description="Polar residues" evidence="1">
    <location>
        <begin position="1"/>
        <end position="11"/>
    </location>
</feature>
<name>A0A087VUU8_9BIFI</name>
<protein>
    <submittedName>
        <fullName evidence="2">Uncharacterized protein</fullName>
    </submittedName>
</protein>
<evidence type="ECO:0000256" key="1">
    <source>
        <dbReference type="SAM" id="MobiDB-lite"/>
    </source>
</evidence>
<sequence>MDNQGTDQGGSKATPLKMMARAAGEAGRVDASSSQEPTARGENAAAIKELVGRFPELDHIDDLGLEDQVKAYQSALAALQKELHGQD</sequence>
<dbReference type="RefSeq" id="WP_148301980.1">
    <property type="nucleotide sequence ID" value="NZ_CP006018.1"/>
</dbReference>
<organism evidence="2 3">
    <name type="scientific">Bifidobacterium [indicum] DSM 20214 = LMG 11587</name>
    <dbReference type="NCBI Taxonomy" id="1341694"/>
    <lineage>
        <taxon>Bacteria</taxon>
        <taxon>Bacillati</taxon>
        <taxon>Actinomycetota</taxon>
        <taxon>Actinomycetes</taxon>
        <taxon>Bifidobacteriales</taxon>
        <taxon>Bifidobacteriaceae</taxon>
        <taxon>Bifidobacterium</taxon>
    </lineage>
</organism>
<evidence type="ECO:0000313" key="2">
    <source>
        <dbReference type="EMBL" id="AIC92084.1"/>
    </source>
</evidence>
<accession>A0A087VUU8</accession>